<gene>
    <name evidence="3" type="ORF">I2492_06050</name>
    <name evidence="2" type="ORF">I2493_06050</name>
</gene>
<dbReference type="SUPFAM" id="SSF160059">
    <property type="entry name" value="PriA/YqbF domain"/>
    <property type="match status" value="1"/>
</dbReference>
<dbReference type="AlphaFoldDB" id="A0A9D7FWZ5"/>
<dbReference type="EMBL" id="JADRCP010000001">
    <property type="protein sequence ID" value="MBK5175880.1"/>
    <property type="molecule type" value="Genomic_DNA"/>
</dbReference>
<evidence type="ECO:0000256" key="1">
    <source>
        <dbReference type="SAM" id="MobiDB-lite"/>
    </source>
</evidence>
<name>A0A9D7FWZ5_9GAMM</name>
<evidence type="ECO:0000313" key="4">
    <source>
        <dbReference type="Proteomes" id="UP000807542"/>
    </source>
</evidence>
<evidence type="ECO:0000313" key="5">
    <source>
        <dbReference type="Proteomes" id="UP001296969"/>
    </source>
</evidence>
<keyword evidence="5" id="KW-1185">Reference proteome</keyword>
<feature type="compositionally biased region" description="Low complexity" evidence="1">
    <location>
        <begin position="11"/>
        <end position="27"/>
    </location>
</feature>
<comment type="caution">
    <text evidence="3">The sequence shown here is derived from an EMBL/GenBank/DDBJ whole genome shotgun (WGS) entry which is preliminary data.</text>
</comment>
<evidence type="ECO:0000313" key="2">
    <source>
        <dbReference type="EMBL" id="MBK5072571.1"/>
    </source>
</evidence>
<dbReference type="Proteomes" id="UP001296969">
    <property type="component" value="Unassembled WGS sequence"/>
</dbReference>
<sequence length="112" mass="12110">MAKSNDKNISTAGAQTTPAAGTQTTTGIEGFAETLTPAASTEPAIHAVDPVFSVKAVGLPRRMRAGRVFTAKPVKIRQSELTEEQWEAIDNDDYLKVKQVSVFDDNDDQDDD</sequence>
<dbReference type="Proteomes" id="UP000807542">
    <property type="component" value="Unassembled WGS sequence"/>
</dbReference>
<evidence type="ECO:0008006" key="6">
    <source>
        <dbReference type="Google" id="ProtNLM"/>
    </source>
</evidence>
<dbReference type="RefSeq" id="WP_228397627.1">
    <property type="nucleotide sequence ID" value="NZ_JADRCP010000001.1"/>
</dbReference>
<reference evidence="3 5" key="1">
    <citation type="submission" date="2020-11" db="EMBL/GenBank/DDBJ databases">
        <title>Insectihabitans protaetiae gen. nov. sp. nov. and Insectihabitans allomyrinae sp. nov., isolated from larvae of Protaetia brevitarsis seulensis and Allomyrina dichotoma, respectively.</title>
        <authorList>
            <person name="Lee S.D."/>
            <person name="Byeon Y.-S."/>
            <person name="Kim S.-M."/>
            <person name="Yang H.L."/>
            <person name="Kim I.S."/>
        </authorList>
    </citation>
    <scope>NUCLEOTIDE SEQUENCE</scope>
    <source>
        <strain evidence="3">CWB-B4</strain>
        <strain evidence="2 5">CWB-B43</strain>
    </source>
</reference>
<accession>A0A9D7FWZ5</accession>
<proteinExistence type="predicted"/>
<protein>
    <recommendedName>
        <fullName evidence="6">Mu-like prophage FluMu N-terminal domain-containing protein</fullName>
    </recommendedName>
</protein>
<organism evidence="3 4">
    <name type="scientific">Limnobaculum xujianqingii</name>
    <dbReference type="NCBI Taxonomy" id="2738837"/>
    <lineage>
        <taxon>Bacteria</taxon>
        <taxon>Pseudomonadati</taxon>
        <taxon>Pseudomonadota</taxon>
        <taxon>Gammaproteobacteria</taxon>
        <taxon>Enterobacterales</taxon>
        <taxon>Budviciaceae</taxon>
        <taxon>Limnobaculum</taxon>
    </lineage>
</organism>
<dbReference type="EMBL" id="JADRCQ010000001">
    <property type="protein sequence ID" value="MBK5072571.1"/>
    <property type="molecule type" value="Genomic_DNA"/>
</dbReference>
<evidence type="ECO:0000313" key="3">
    <source>
        <dbReference type="EMBL" id="MBK5175880.1"/>
    </source>
</evidence>
<feature type="region of interest" description="Disordered" evidence="1">
    <location>
        <begin position="1"/>
        <end position="29"/>
    </location>
</feature>